<evidence type="ECO:0000256" key="1">
    <source>
        <dbReference type="SAM" id="MobiDB-lite"/>
    </source>
</evidence>
<organism evidence="2">
    <name type="scientific">Spironucleus salmonicida</name>
    <dbReference type="NCBI Taxonomy" id="348837"/>
    <lineage>
        <taxon>Eukaryota</taxon>
        <taxon>Metamonada</taxon>
        <taxon>Diplomonadida</taxon>
        <taxon>Hexamitidae</taxon>
        <taxon>Hexamitinae</taxon>
        <taxon>Spironucleus</taxon>
    </lineage>
</organism>
<reference evidence="2 3" key="1">
    <citation type="journal article" date="2014" name="PLoS Genet.">
        <title>The Genome of Spironucleus salmonicida Highlights a Fish Pathogen Adapted to Fluctuating Environments.</title>
        <authorList>
            <person name="Xu F."/>
            <person name="Jerlstrom-Hultqvist J."/>
            <person name="Einarsson E."/>
            <person name="Astvaldsson A."/>
            <person name="Svard S.G."/>
            <person name="Andersson J.O."/>
        </authorList>
    </citation>
    <scope>NUCLEOTIDE SEQUENCE</scope>
    <source>
        <strain evidence="3">ATCC 50377</strain>
    </source>
</reference>
<evidence type="ECO:0000313" key="2">
    <source>
        <dbReference type="EMBL" id="EST42736.1"/>
    </source>
</evidence>
<proteinExistence type="predicted"/>
<keyword evidence="4" id="KW-1185">Reference proteome</keyword>
<reference evidence="3" key="2">
    <citation type="submission" date="2020-12" db="EMBL/GenBank/DDBJ databases">
        <title>New Spironucleus salmonicida genome in near-complete chromosomes.</title>
        <authorList>
            <person name="Xu F."/>
            <person name="Kurt Z."/>
            <person name="Jimenez-Gonzalez A."/>
            <person name="Astvaldsson A."/>
            <person name="Andersson J.O."/>
            <person name="Svard S.G."/>
        </authorList>
    </citation>
    <scope>NUCLEOTIDE SEQUENCE</scope>
    <source>
        <strain evidence="3">ATCC 50377</strain>
    </source>
</reference>
<dbReference type="EMBL" id="AUWU02000006">
    <property type="protein sequence ID" value="KAH0571896.1"/>
    <property type="molecule type" value="Genomic_DNA"/>
</dbReference>
<dbReference type="AlphaFoldDB" id="V6LGD7"/>
<sequence length="69" mass="7749">MGTEASRAQKTQSDNPKTSTSQRRHIVTNFSASQLQKRKPVTKSNTFSQPNVQSSILEFSMNFLETSDI</sequence>
<dbReference type="VEuPathDB" id="GiardiaDB:SS50377_26095"/>
<feature type="compositionally biased region" description="Polar residues" evidence="1">
    <location>
        <begin position="1"/>
        <end position="21"/>
    </location>
</feature>
<protein>
    <submittedName>
        <fullName evidence="2">Uncharacterized protein</fullName>
    </submittedName>
</protein>
<feature type="region of interest" description="Disordered" evidence="1">
    <location>
        <begin position="1"/>
        <end position="24"/>
    </location>
</feature>
<evidence type="ECO:0000313" key="4">
    <source>
        <dbReference type="Proteomes" id="UP000018208"/>
    </source>
</evidence>
<accession>V6LGD7</accession>
<gene>
    <name evidence="2" type="ORF">SS50377_17657</name>
    <name evidence="3" type="ORF">SS50377_26095</name>
</gene>
<dbReference type="Proteomes" id="UP000018208">
    <property type="component" value="Unassembled WGS sequence"/>
</dbReference>
<dbReference type="EMBL" id="KI546156">
    <property type="protein sequence ID" value="EST42736.1"/>
    <property type="molecule type" value="Genomic_DNA"/>
</dbReference>
<name>V6LGD7_9EUKA</name>
<evidence type="ECO:0000313" key="3">
    <source>
        <dbReference type="EMBL" id="KAH0571896.1"/>
    </source>
</evidence>